<dbReference type="Proteomes" id="UP000008370">
    <property type="component" value="Unassembled WGS sequence"/>
</dbReference>
<dbReference type="Gene3D" id="3.40.50.1820">
    <property type="entry name" value="alpha/beta hydrolase"/>
    <property type="match status" value="1"/>
</dbReference>
<dbReference type="AlphaFoldDB" id="K5VZ97"/>
<dbReference type="SUPFAM" id="SSF53474">
    <property type="entry name" value="alpha/beta-Hydrolases"/>
    <property type="match status" value="1"/>
</dbReference>
<gene>
    <name evidence="2" type="ORF">PHACADRAFT_262673</name>
</gene>
<proteinExistence type="predicted"/>
<dbReference type="GeneID" id="18918348"/>
<dbReference type="Pfam" id="PF00561">
    <property type="entry name" value="Abhydrolase_1"/>
    <property type="match status" value="1"/>
</dbReference>
<dbReference type="InterPro" id="IPR000073">
    <property type="entry name" value="AB_hydrolase_1"/>
</dbReference>
<dbReference type="PANTHER" id="PTHR43798">
    <property type="entry name" value="MONOACYLGLYCEROL LIPASE"/>
    <property type="match status" value="1"/>
</dbReference>
<dbReference type="OrthoDB" id="408373at2759"/>
<dbReference type="EMBL" id="JH930476">
    <property type="protein sequence ID" value="EKM52165.1"/>
    <property type="molecule type" value="Genomic_DNA"/>
</dbReference>
<organism evidence="2 3">
    <name type="scientific">Phanerochaete carnosa (strain HHB-10118-sp)</name>
    <name type="common">White-rot fungus</name>
    <name type="synonym">Peniophora carnosa</name>
    <dbReference type="NCBI Taxonomy" id="650164"/>
    <lineage>
        <taxon>Eukaryota</taxon>
        <taxon>Fungi</taxon>
        <taxon>Dikarya</taxon>
        <taxon>Basidiomycota</taxon>
        <taxon>Agaricomycotina</taxon>
        <taxon>Agaricomycetes</taxon>
        <taxon>Polyporales</taxon>
        <taxon>Phanerochaetaceae</taxon>
        <taxon>Phanerochaete</taxon>
    </lineage>
</organism>
<keyword evidence="3" id="KW-1185">Reference proteome</keyword>
<feature type="domain" description="AB hydrolase-1" evidence="1">
    <location>
        <begin position="27"/>
        <end position="271"/>
    </location>
</feature>
<sequence>MVTINKEAVSADGTRIYAEAAGDPSNPALVCMHGFTGTSFTFHKQLANPQLLRHVFVIAYDLRGNGRSDKPEDAAAYAGERVAEDFRAVCEAFGVVRPVALGWSLGAIVILDILNHLPPGYIRGAVYSGGPALTRPLHNTFMSTWLQTTLPPLLGSSDATVVARATVEFLDGCFGHPRTDMTYEQRMRWLGEIMFAPPPTRVVYEAVTRERDTTHFLERMRDVPLLVLQGTEDMHVDVHKLKATFDELFSGKKDYEFVWMEGIGHCVAWEKAEEHDELIVRFMKRLS</sequence>
<dbReference type="GO" id="GO:0016020">
    <property type="term" value="C:membrane"/>
    <property type="evidence" value="ECO:0007669"/>
    <property type="project" value="TreeGrafter"/>
</dbReference>
<reference evidence="2 3" key="1">
    <citation type="journal article" date="2012" name="BMC Genomics">
        <title>Comparative genomics of the white-rot fungi, Phanerochaete carnosa and P. chrysosporium, to elucidate the genetic basis of the distinct wood types they colonize.</title>
        <authorList>
            <person name="Suzuki H."/>
            <person name="MacDonald J."/>
            <person name="Syed K."/>
            <person name="Salamov A."/>
            <person name="Hori C."/>
            <person name="Aerts A."/>
            <person name="Henrissat B."/>
            <person name="Wiebenga A."/>
            <person name="vanKuyk P.A."/>
            <person name="Barry K."/>
            <person name="Lindquist E."/>
            <person name="LaButti K."/>
            <person name="Lapidus A."/>
            <person name="Lucas S."/>
            <person name="Coutinho P."/>
            <person name="Gong Y."/>
            <person name="Samejima M."/>
            <person name="Mahadevan R."/>
            <person name="Abou-Zaid M."/>
            <person name="de Vries R.P."/>
            <person name="Igarashi K."/>
            <person name="Yadav J.S."/>
            <person name="Grigoriev I.V."/>
            <person name="Master E.R."/>
        </authorList>
    </citation>
    <scope>NUCLEOTIDE SEQUENCE [LARGE SCALE GENOMIC DNA]</scope>
    <source>
        <strain evidence="2 3">HHB-10118-sp</strain>
    </source>
</reference>
<dbReference type="PANTHER" id="PTHR43798:SF33">
    <property type="entry name" value="HYDROLASE, PUTATIVE (AFU_ORTHOLOGUE AFUA_2G14860)-RELATED"/>
    <property type="match status" value="1"/>
</dbReference>
<dbReference type="InParanoid" id="K5VZ97"/>
<accession>K5VZ97</accession>
<evidence type="ECO:0000313" key="2">
    <source>
        <dbReference type="EMBL" id="EKM52165.1"/>
    </source>
</evidence>
<evidence type="ECO:0000259" key="1">
    <source>
        <dbReference type="Pfam" id="PF00561"/>
    </source>
</evidence>
<dbReference type="InterPro" id="IPR029058">
    <property type="entry name" value="AB_hydrolase_fold"/>
</dbReference>
<dbReference type="InterPro" id="IPR050266">
    <property type="entry name" value="AB_hydrolase_sf"/>
</dbReference>
<protein>
    <recommendedName>
        <fullName evidence="1">AB hydrolase-1 domain-containing protein</fullName>
    </recommendedName>
</protein>
<evidence type="ECO:0000313" key="3">
    <source>
        <dbReference type="Proteomes" id="UP000008370"/>
    </source>
</evidence>
<dbReference type="HOGENOM" id="CLU_020336_18_1_1"/>
<dbReference type="RefSeq" id="XP_007399942.1">
    <property type="nucleotide sequence ID" value="XM_007399880.1"/>
</dbReference>
<dbReference type="KEGG" id="pco:PHACADRAFT_262673"/>
<name>K5VZ97_PHACS</name>